<reference evidence="2 3" key="1">
    <citation type="journal article" date="2021" name="Elife">
        <title>Chloroplast acquisition without the gene transfer in kleptoplastic sea slugs, Plakobranchus ocellatus.</title>
        <authorList>
            <person name="Maeda T."/>
            <person name="Takahashi S."/>
            <person name="Yoshida T."/>
            <person name="Shimamura S."/>
            <person name="Takaki Y."/>
            <person name="Nagai Y."/>
            <person name="Toyoda A."/>
            <person name="Suzuki Y."/>
            <person name="Arimoto A."/>
            <person name="Ishii H."/>
            <person name="Satoh N."/>
            <person name="Nishiyama T."/>
            <person name="Hasebe M."/>
            <person name="Maruyama T."/>
            <person name="Minagawa J."/>
            <person name="Obokata J."/>
            <person name="Shigenobu S."/>
        </authorList>
    </citation>
    <scope>NUCLEOTIDE SEQUENCE [LARGE SCALE GENOMIC DNA]</scope>
</reference>
<accession>A0AAV4A9G6</accession>
<evidence type="ECO:0000313" key="3">
    <source>
        <dbReference type="Proteomes" id="UP000735302"/>
    </source>
</evidence>
<feature type="compositionally biased region" description="Basic and acidic residues" evidence="1">
    <location>
        <begin position="63"/>
        <end position="120"/>
    </location>
</feature>
<gene>
    <name evidence="2" type="ORF">PoB_002994000</name>
</gene>
<feature type="compositionally biased region" description="Basic and acidic residues" evidence="1">
    <location>
        <begin position="9"/>
        <end position="41"/>
    </location>
</feature>
<evidence type="ECO:0000256" key="1">
    <source>
        <dbReference type="SAM" id="MobiDB-lite"/>
    </source>
</evidence>
<sequence>MCLKRTKSPSKDGKQKPKPTEKDLEEKRKLPSETDRLKEVGQELGSSSESRDKNTYMAPNNHDAQKSERLDNCNIEVSEHSEAGIKGSFEEDLKEEMSQIPKEDFEGKKSNNPKKDFERKLSENYEEEMEETLEIFEDKADMSGNFKQDGAVPDNLGQDLGEYIDAWQENSTIKTTENETGELERSEKETENNSPRKTQGGLGVPSLPPGRRHKTPLLATPIGVPRRSELHYNGPGWHASDKVYRNGGNAKCSLLPSPERVPRRPEGYYNKSHLLTDGQLTNGRLRSTCLPTACQPVQYSYDYFREYGSHRHIFADETRDLTQPFGFSDTTSSSETSPIHSPQDVESMAFSADDRETAIIPSTHVETAACSTNEEYEVPYEDNAHPLLLNDKYNLYVSVANDTENELHTFYPGGQRVEQLMHEEATSFTHCGGETLPGYVDPTSFGHDIHIPFDYTERRLEPNPFGCIGEPYFGYPFISSPPLENEIPAALRIVGMYATINNSMNKNHLFPSNEPCEFIALYPFESDFQIWYPKPATYIHRIDEWLNCSAERNIRDSTHAIILKSA</sequence>
<organism evidence="2 3">
    <name type="scientific">Plakobranchus ocellatus</name>
    <dbReference type="NCBI Taxonomy" id="259542"/>
    <lineage>
        <taxon>Eukaryota</taxon>
        <taxon>Metazoa</taxon>
        <taxon>Spiralia</taxon>
        <taxon>Lophotrochozoa</taxon>
        <taxon>Mollusca</taxon>
        <taxon>Gastropoda</taxon>
        <taxon>Heterobranchia</taxon>
        <taxon>Euthyneura</taxon>
        <taxon>Panpulmonata</taxon>
        <taxon>Sacoglossa</taxon>
        <taxon>Placobranchoidea</taxon>
        <taxon>Plakobranchidae</taxon>
        <taxon>Plakobranchus</taxon>
    </lineage>
</organism>
<feature type="compositionally biased region" description="Basic and acidic residues" evidence="1">
    <location>
        <begin position="182"/>
        <end position="191"/>
    </location>
</feature>
<dbReference type="Proteomes" id="UP000735302">
    <property type="component" value="Unassembled WGS sequence"/>
</dbReference>
<feature type="region of interest" description="Disordered" evidence="1">
    <location>
        <begin position="1"/>
        <end position="120"/>
    </location>
</feature>
<dbReference type="EMBL" id="BLXT01003725">
    <property type="protein sequence ID" value="GFO03435.1"/>
    <property type="molecule type" value="Genomic_DNA"/>
</dbReference>
<protein>
    <submittedName>
        <fullName evidence="2">Uncharacterized protein</fullName>
    </submittedName>
</protein>
<proteinExistence type="predicted"/>
<dbReference type="AlphaFoldDB" id="A0AAV4A9G6"/>
<keyword evidence="3" id="KW-1185">Reference proteome</keyword>
<evidence type="ECO:0000313" key="2">
    <source>
        <dbReference type="EMBL" id="GFO03435.1"/>
    </source>
</evidence>
<feature type="region of interest" description="Disordered" evidence="1">
    <location>
        <begin position="168"/>
        <end position="218"/>
    </location>
</feature>
<comment type="caution">
    <text evidence="2">The sequence shown here is derived from an EMBL/GenBank/DDBJ whole genome shotgun (WGS) entry which is preliminary data.</text>
</comment>
<name>A0AAV4A9G6_9GAST</name>